<comment type="caution">
    <text evidence="3">The sequence shown here is derived from an EMBL/GenBank/DDBJ whole genome shotgun (WGS) entry which is preliminary data.</text>
</comment>
<feature type="transmembrane region" description="Helical" evidence="2">
    <location>
        <begin position="47"/>
        <end position="67"/>
    </location>
</feature>
<dbReference type="Proteomes" id="UP001420932">
    <property type="component" value="Unassembled WGS sequence"/>
</dbReference>
<keyword evidence="2" id="KW-1133">Transmembrane helix</keyword>
<keyword evidence="2" id="KW-0812">Transmembrane</keyword>
<gene>
    <name evidence="3" type="ORF">Syun_010705</name>
</gene>
<evidence type="ECO:0008006" key="5">
    <source>
        <dbReference type="Google" id="ProtNLM"/>
    </source>
</evidence>
<dbReference type="PANTHER" id="PTHR35708">
    <property type="entry name" value="GB|AAD25831.1"/>
    <property type="match status" value="1"/>
</dbReference>
<feature type="transmembrane region" description="Helical" evidence="2">
    <location>
        <begin position="21"/>
        <end position="41"/>
    </location>
</feature>
<keyword evidence="2" id="KW-0472">Membrane</keyword>
<accession>A0AAP0PTH7</accession>
<evidence type="ECO:0000313" key="3">
    <source>
        <dbReference type="EMBL" id="KAK9152396.1"/>
    </source>
</evidence>
<reference evidence="3 4" key="1">
    <citation type="submission" date="2024-01" db="EMBL/GenBank/DDBJ databases">
        <title>Genome assemblies of Stephania.</title>
        <authorList>
            <person name="Yang L."/>
        </authorList>
    </citation>
    <scope>NUCLEOTIDE SEQUENCE [LARGE SCALE GENOMIC DNA]</scope>
    <source>
        <strain evidence="3">YNDBR</strain>
        <tissue evidence="3">Leaf</tissue>
    </source>
</reference>
<sequence>MSLRKPGEVEDQIMCSSCSSYVSLLKPHFVVLFNVLLGLALLMFSGFFGHSLFVTFVVLIVSTFTSLKFTKQKLGLNQNPVFEGTSTSSASSASSTSTSSEVEVLGEERITDKEIITHEELRSENEIVTTKKEAGGVDETAPDYIVKSRVPSDLSSEESESMDLSSTSEDSDADWPFPNNMDRIPECSCDSISDDDDENLIEIPLSSDDYIFGIKEEQQKLKSQLSLSQLSSDHVFHIRAY</sequence>
<keyword evidence="4" id="KW-1185">Reference proteome</keyword>
<feature type="compositionally biased region" description="Low complexity" evidence="1">
    <location>
        <begin position="85"/>
        <end position="100"/>
    </location>
</feature>
<feature type="region of interest" description="Disordered" evidence="1">
    <location>
        <begin position="139"/>
        <end position="177"/>
    </location>
</feature>
<protein>
    <recommendedName>
        <fullName evidence="5">Transmembrane protein</fullName>
    </recommendedName>
</protein>
<feature type="region of interest" description="Disordered" evidence="1">
    <location>
        <begin position="85"/>
        <end position="104"/>
    </location>
</feature>
<proteinExistence type="predicted"/>
<evidence type="ECO:0000256" key="2">
    <source>
        <dbReference type="SAM" id="Phobius"/>
    </source>
</evidence>
<dbReference type="PANTHER" id="PTHR35708:SF3">
    <property type="entry name" value="GB|AAD25831.1"/>
    <property type="match status" value="1"/>
</dbReference>
<evidence type="ECO:0000256" key="1">
    <source>
        <dbReference type="SAM" id="MobiDB-lite"/>
    </source>
</evidence>
<evidence type="ECO:0000313" key="4">
    <source>
        <dbReference type="Proteomes" id="UP001420932"/>
    </source>
</evidence>
<organism evidence="3 4">
    <name type="scientific">Stephania yunnanensis</name>
    <dbReference type="NCBI Taxonomy" id="152371"/>
    <lineage>
        <taxon>Eukaryota</taxon>
        <taxon>Viridiplantae</taxon>
        <taxon>Streptophyta</taxon>
        <taxon>Embryophyta</taxon>
        <taxon>Tracheophyta</taxon>
        <taxon>Spermatophyta</taxon>
        <taxon>Magnoliopsida</taxon>
        <taxon>Ranunculales</taxon>
        <taxon>Menispermaceae</taxon>
        <taxon>Menispermoideae</taxon>
        <taxon>Cissampelideae</taxon>
        <taxon>Stephania</taxon>
    </lineage>
</organism>
<dbReference type="AlphaFoldDB" id="A0AAP0PTH7"/>
<dbReference type="EMBL" id="JBBNAF010000004">
    <property type="protein sequence ID" value="KAK9152396.1"/>
    <property type="molecule type" value="Genomic_DNA"/>
</dbReference>
<name>A0AAP0PTH7_9MAGN</name>